<reference evidence="2" key="1">
    <citation type="submission" date="2018-08" db="EMBL/GenBank/DDBJ databases">
        <authorList>
            <person name="Chevrot R."/>
        </authorList>
    </citation>
    <scope>NUCLEOTIDE SEQUENCE [LARGE SCALE GENOMIC DNA]</scope>
</reference>
<evidence type="ECO:0000313" key="1">
    <source>
        <dbReference type="EMBL" id="SYX82327.1"/>
    </source>
</evidence>
<name>A0A383R5A8_PAEAL</name>
<dbReference type="AlphaFoldDB" id="A0A383R5A8"/>
<evidence type="ECO:0000313" key="2">
    <source>
        <dbReference type="Proteomes" id="UP000304148"/>
    </source>
</evidence>
<sequence>MRSIFRDNSGGSMGSLLQPIAIKLCNPTALISVNLSVDVHQELGGNTYEKTEHQGRVGAAGALSGILSQGSCIQIHFRAYSRPYEYWWSLRTGSQAD</sequence>
<dbReference type="Proteomes" id="UP000304148">
    <property type="component" value="Chromosome"/>
</dbReference>
<organism evidence="1 2">
    <name type="scientific">Paenibacillus alvei</name>
    <name type="common">Bacillus alvei</name>
    <dbReference type="NCBI Taxonomy" id="44250"/>
    <lineage>
        <taxon>Bacteria</taxon>
        <taxon>Bacillati</taxon>
        <taxon>Bacillota</taxon>
        <taxon>Bacilli</taxon>
        <taxon>Bacillales</taxon>
        <taxon>Paenibacillaceae</taxon>
        <taxon>Paenibacillus</taxon>
    </lineage>
</organism>
<protein>
    <submittedName>
        <fullName evidence="1">Uncharacterized protein</fullName>
    </submittedName>
</protein>
<gene>
    <name evidence="1" type="ORF">PBLR_10749</name>
</gene>
<accession>A0A383R5A8</accession>
<proteinExistence type="predicted"/>
<dbReference type="EMBL" id="LS992241">
    <property type="protein sequence ID" value="SYX82327.1"/>
    <property type="molecule type" value="Genomic_DNA"/>
</dbReference>